<accession>A0A9N8E2D2</accession>
<dbReference type="EMBL" id="CAICTM010000546">
    <property type="protein sequence ID" value="CAB9512640.1"/>
    <property type="molecule type" value="Genomic_DNA"/>
</dbReference>
<sequence>MSEQPPPLKKVRGKEPTGKTAIDDDSSEDEENAEDTSAEESDEDDSEDEEDTAKKPKGKKGVTIAFPCGRGSGRGGGRGRGRGRGRGSGRGTGRGNGRGKKNGNSKAKANQDDIKAEGEAKKRDAKYDKLDDYCLSRAVANVTCNLKKGAKEKGKVLAEHRRQIRKYVGGAHVGFAKFLKDMGRIDEANNVMNRAMNAQMKPYSEYENLGKLDQAEAKADDEGAADEDDVDTLPPLGGSGSDTNGTDTVTGTDV</sequence>
<dbReference type="Proteomes" id="UP001153069">
    <property type="component" value="Unassembled WGS sequence"/>
</dbReference>
<feature type="compositionally biased region" description="Low complexity" evidence="1">
    <location>
        <begin position="241"/>
        <end position="254"/>
    </location>
</feature>
<feature type="region of interest" description="Disordered" evidence="1">
    <location>
        <begin position="1"/>
        <end position="122"/>
    </location>
</feature>
<feature type="compositionally biased region" description="Acidic residues" evidence="1">
    <location>
        <begin position="222"/>
        <end position="231"/>
    </location>
</feature>
<feature type="compositionally biased region" description="Acidic residues" evidence="1">
    <location>
        <begin position="23"/>
        <end position="51"/>
    </location>
</feature>
<feature type="compositionally biased region" description="Basic and acidic residues" evidence="1">
    <location>
        <begin position="109"/>
        <end position="122"/>
    </location>
</feature>
<evidence type="ECO:0000256" key="1">
    <source>
        <dbReference type="SAM" id="MobiDB-lite"/>
    </source>
</evidence>
<keyword evidence="3" id="KW-1185">Reference proteome</keyword>
<evidence type="ECO:0000313" key="3">
    <source>
        <dbReference type="Proteomes" id="UP001153069"/>
    </source>
</evidence>
<protein>
    <submittedName>
        <fullName evidence="2">Uncharacterized protein</fullName>
    </submittedName>
</protein>
<comment type="caution">
    <text evidence="2">The sequence shown here is derived from an EMBL/GenBank/DDBJ whole genome shotgun (WGS) entry which is preliminary data.</text>
</comment>
<organism evidence="2 3">
    <name type="scientific">Seminavis robusta</name>
    <dbReference type="NCBI Taxonomy" id="568900"/>
    <lineage>
        <taxon>Eukaryota</taxon>
        <taxon>Sar</taxon>
        <taxon>Stramenopiles</taxon>
        <taxon>Ochrophyta</taxon>
        <taxon>Bacillariophyta</taxon>
        <taxon>Bacillariophyceae</taxon>
        <taxon>Bacillariophycidae</taxon>
        <taxon>Naviculales</taxon>
        <taxon>Naviculaceae</taxon>
        <taxon>Seminavis</taxon>
    </lineage>
</organism>
<name>A0A9N8E2D2_9STRA</name>
<proteinExistence type="predicted"/>
<gene>
    <name evidence="2" type="ORF">SEMRO_547_G164200.1</name>
</gene>
<reference evidence="2" key="1">
    <citation type="submission" date="2020-06" db="EMBL/GenBank/DDBJ databases">
        <authorList>
            <consortium name="Plant Systems Biology data submission"/>
        </authorList>
    </citation>
    <scope>NUCLEOTIDE SEQUENCE</scope>
    <source>
        <strain evidence="2">D6</strain>
    </source>
</reference>
<evidence type="ECO:0000313" key="2">
    <source>
        <dbReference type="EMBL" id="CAB9512640.1"/>
    </source>
</evidence>
<feature type="compositionally biased region" description="Basic and acidic residues" evidence="1">
    <location>
        <begin position="208"/>
        <end position="221"/>
    </location>
</feature>
<feature type="compositionally biased region" description="Basic residues" evidence="1">
    <location>
        <begin position="77"/>
        <end position="87"/>
    </location>
</feature>
<dbReference type="AlphaFoldDB" id="A0A9N8E2D2"/>
<feature type="region of interest" description="Disordered" evidence="1">
    <location>
        <begin position="207"/>
        <end position="254"/>
    </location>
</feature>